<proteinExistence type="inferred from homology"/>
<dbReference type="Pfam" id="PF03466">
    <property type="entry name" value="LysR_substrate"/>
    <property type="match status" value="1"/>
</dbReference>
<dbReference type="GO" id="GO:0006351">
    <property type="term" value="P:DNA-templated transcription"/>
    <property type="evidence" value="ECO:0007669"/>
    <property type="project" value="TreeGrafter"/>
</dbReference>
<gene>
    <name evidence="6" type="primary">dmlR_14</name>
    <name evidence="6" type="ORF">LA5096_03450</name>
</gene>
<dbReference type="GO" id="GO:0043565">
    <property type="term" value="F:sequence-specific DNA binding"/>
    <property type="evidence" value="ECO:0007669"/>
    <property type="project" value="TreeGrafter"/>
</dbReference>
<dbReference type="InterPro" id="IPR005119">
    <property type="entry name" value="LysR_subst-bd"/>
</dbReference>
<dbReference type="SUPFAM" id="SSF46785">
    <property type="entry name" value="Winged helix' DNA-binding domain"/>
    <property type="match status" value="1"/>
</dbReference>
<evidence type="ECO:0000256" key="4">
    <source>
        <dbReference type="ARBA" id="ARBA00023163"/>
    </source>
</evidence>
<dbReference type="Pfam" id="PF00126">
    <property type="entry name" value="HTH_1"/>
    <property type="match status" value="1"/>
</dbReference>
<sequence>MNWESLKYLLAFYRAGSLSGAADRLKVDATTVSRRLAALQQEIGTQLIEKSASGSLELTAAGLRTISHTESVETTLDRLSTELTGARLAEEGMVRISSVPVVNSKILMPELKRFSERHPGIEMHLASEVRNVSLTRRETDMAIRLGRPQDGGYNVTARRIAALTHAVYGPAGGARDDLPWIMYHENMSFLPQARWMSEHLKSGNDRTSNIRPSDLEGVIEAIAAGLGRSVIPQVIAETDHRLQKLEEPKPDLLREVWLMQHSDQSGLARMVAVSRWIEQIFSQRQG</sequence>
<dbReference type="Proteomes" id="UP000049983">
    <property type="component" value="Unassembled WGS sequence"/>
</dbReference>
<dbReference type="STRING" id="311410.LA5095_00309"/>
<dbReference type="SUPFAM" id="SSF53850">
    <property type="entry name" value="Periplasmic binding protein-like II"/>
    <property type="match status" value="1"/>
</dbReference>
<dbReference type="PANTHER" id="PTHR30537">
    <property type="entry name" value="HTH-TYPE TRANSCRIPTIONAL REGULATOR"/>
    <property type="match status" value="1"/>
</dbReference>
<dbReference type="RefSeq" id="WP_055111320.1">
    <property type="nucleotide sequence ID" value="NZ_CXWA01000006.1"/>
</dbReference>
<dbReference type="AlphaFoldDB" id="A0A0M6ZFC8"/>
<keyword evidence="3" id="KW-0238">DNA-binding</keyword>
<organism evidence="6 7">
    <name type="scientific">Roseibium album</name>
    <dbReference type="NCBI Taxonomy" id="311410"/>
    <lineage>
        <taxon>Bacteria</taxon>
        <taxon>Pseudomonadati</taxon>
        <taxon>Pseudomonadota</taxon>
        <taxon>Alphaproteobacteria</taxon>
        <taxon>Hyphomicrobiales</taxon>
        <taxon>Stappiaceae</taxon>
        <taxon>Roseibium</taxon>
    </lineage>
</organism>
<evidence type="ECO:0000256" key="2">
    <source>
        <dbReference type="ARBA" id="ARBA00023015"/>
    </source>
</evidence>
<dbReference type="InterPro" id="IPR000847">
    <property type="entry name" value="LysR_HTH_N"/>
</dbReference>
<comment type="similarity">
    <text evidence="1">Belongs to the LysR transcriptional regulatory family.</text>
</comment>
<reference evidence="7" key="1">
    <citation type="submission" date="2015-07" db="EMBL/GenBank/DDBJ databases">
        <authorList>
            <person name="Rodrigo-Torres Lidia"/>
            <person name="Arahal R.David."/>
        </authorList>
    </citation>
    <scope>NUCLEOTIDE SEQUENCE [LARGE SCALE GENOMIC DNA]</scope>
    <source>
        <strain evidence="7">CECT 5096</strain>
    </source>
</reference>
<evidence type="ECO:0000313" key="6">
    <source>
        <dbReference type="EMBL" id="CTQ72916.1"/>
    </source>
</evidence>
<dbReference type="InterPro" id="IPR036390">
    <property type="entry name" value="WH_DNA-bd_sf"/>
</dbReference>
<dbReference type="PROSITE" id="PS50931">
    <property type="entry name" value="HTH_LYSR"/>
    <property type="match status" value="1"/>
</dbReference>
<dbReference type="InterPro" id="IPR058163">
    <property type="entry name" value="LysR-type_TF_proteobact-type"/>
</dbReference>
<feature type="domain" description="HTH lysR-type" evidence="5">
    <location>
        <begin position="1"/>
        <end position="59"/>
    </location>
</feature>
<dbReference type="EMBL" id="CXWC01000011">
    <property type="protein sequence ID" value="CTQ72916.1"/>
    <property type="molecule type" value="Genomic_DNA"/>
</dbReference>
<dbReference type="GO" id="GO:0003700">
    <property type="term" value="F:DNA-binding transcription factor activity"/>
    <property type="evidence" value="ECO:0007669"/>
    <property type="project" value="InterPro"/>
</dbReference>
<dbReference type="GeneID" id="97670795"/>
<dbReference type="InterPro" id="IPR036388">
    <property type="entry name" value="WH-like_DNA-bd_sf"/>
</dbReference>
<dbReference type="PANTHER" id="PTHR30537:SF3">
    <property type="entry name" value="TRANSCRIPTIONAL REGULATORY PROTEIN"/>
    <property type="match status" value="1"/>
</dbReference>
<dbReference type="Gene3D" id="1.10.10.10">
    <property type="entry name" value="Winged helix-like DNA-binding domain superfamily/Winged helix DNA-binding domain"/>
    <property type="match status" value="1"/>
</dbReference>
<protein>
    <submittedName>
        <fullName evidence="6">D-malate degradation protein R</fullName>
    </submittedName>
</protein>
<evidence type="ECO:0000313" key="7">
    <source>
        <dbReference type="Proteomes" id="UP000049983"/>
    </source>
</evidence>
<name>A0A0M6ZFC8_9HYPH</name>
<dbReference type="OrthoDB" id="7768317at2"/>
<evidence type="ECO:0000256" key="1">
    <source>
        <dbReference type="ARBA" id="ARBA00009437"/>
    </source>
</evidence>
<keyword evidence="2" id="KW-0805">Transcription regulation</keyword>
<accession>A0A0M6ZFC8</accession>
<evidence type="ECO:0000259" key="5">
    <source>
        <dbReference type="PROSITE" id="PS50931"/>
    </source>
</evidence>
<keyword evidence="4" id="KW-0804">Transcription</keyword>
<evidence type="ECO:0000256" key="3">
    <source>
        <dbReference type="ARBA" id="ARBA00023125"/>
    </source>
</evidence>
<dbReference type="Gene3D" id="3.40.190.290">
    <property type="match status" value="1"/>
</dbReference>
<keyword evidence="7" id="KW-1185">Reference proteome</keyword>